<evidence type="ECO:0000256" key="1">
    <source>
        <dbReference type="SAM" id="MobiDB-lite"/>
    </source>
</evidence>
<dbReference type="InterPro" id="IPR025312">
    <property type="entry name" value="DUF4216"/>
</dbReference>
<dbReference type="Pfam" id="PF13952">
    <property type="entry name" value="DUF4216"/>
    <property type="match status" value="1"/>
</dbReference>
<gene>
    <name evidence="3" type="ORF">RHGRI_001611</name>
</gene>
<name>A0AAV6LNZ1_9ERIC</name>
<protein>
    <recommendedName>
        <fullName evidence="2">DUF4216 domain-containing protein</fullName>
    </recommendedName>
</protein>
<sequence length="252" mass="29153">MVGMISDALRNQHTGTSVGNDERIPNDPQKGPDEATAAYLKLLDNANTELYPRCKNFTSLSFIVRLLHMKVLHKLSNKTIDKFLAFYHEAFPEALNLPNSYYEAQKITDDLGFTYKTWDACPRSCMLFRNEHANLDACVCDWIDNIHGKKEDVFKFTLVNFNHLLYREDQATNEPYILASQAEQVWYVPDPIEPDWQVVIKMSQRGLYDMHSDDPQVDPYLTQQLEENIGRQDEDIGWVREGEEGDIIDEDV</sequence>
<organism evidence="3 4">
    <name type="scientific">Rhododendron griersonianum</name>
    <dbReference type="NCBI Taxonomy" id="479676"/>
    <lineage>
        <taxon>Eukaryota</taxon>
        <taxon>Viridiplantae</taxon>
        <taxon>Streptophyta</taxon>
        <taxon>Embryophyta</taxon>
        <taxon>Tracheophyta</taxon>
        <taxon>Spermatophyta</taxon>
        <taxon>Magnoliopsida</taxon>
        <taxon>eudicotyledons</taxon>
        <taxon>Gunneridae</taxon>
        <taxon>Pentapetalae</taxon>
        <taxon>asterids</taxon>
        <taxon>Ericales</taxon>
        <taxon>Ericaceae</taxon>
        <taxon>Ericoideae</taxon>
        <taxon>Rhodoreae</taxon>
        <taxon>Rhododendron</taxon>
    </lineage>
</organism>
<feature type="compositionally biased region" description="Basic and acidic residues" evidence="1">
    <location>
        <begin position="20"/>
        <end position="31"/>
    </location>
</feature>
<proteinExistence type="predicted"/>
<keyword evidence="4" id="KW-1185">Reference proteome</keyword>
<reference evidence="3" key="1">
    <citation type="submission" date="2020-08" db="EMBL/GenBank/DDBJ databases">
        <title>Plant Genome Project.</title>
        <authorList>
            <person name="Zhang R.-G."/>
        </authorList>
    </citation>
    <scope>NUCLEOTIDE SEQUENCE</scope>
    <source>
        <strain evidence="3">WSP0</strain>
        <tissue evidence="3">Leaf</tissue>
    </source>
</reference>
<dbReference type="PANTHER" id="PTHR10775">
    <property type="entry name" value="OS08G0208400 PROTEIN"/>
    <property type="match status" value="1"/>
</dbReference>
<evidence type="ECO:0000313" key="4">
    <source>
        <dbReference type="Proteomes" id="UP000823749"/>
    </source>
</evidence>
<feature type="region of interest" description="Disordered" evidence="1">
    <location>
        <begin position="12"/>
        <end position="31"/>
    </location>
</feature>
<evidence type="ECO:0000259" key="2">
    <source>
        <dbReference type="Pfam" id="PF13952"/>
    </source>
</evidence>
<dbReference type="Proteomes" id="UP000823749">
    <property type="component" value="Chromosome 1"/>
</dbReference>
<evidence type="ECO:0000313" key="3">
    <source>
        <dbReference type="EMBL" id="KAG5565749.1"/>
    </source>
</evidence>
<dbReference type="PANTHER" id="PTHR10775:SF188">
    <property type="entry name" value="TRANSPOSASE-ASSOCIATED DOMAIN-CONTAINING PROTEIN"/>
    <property type="match status" value="1"/>
</dbReference>
<comment type="caution">
    <text evidence="3">The sequence shown here is derived from an EMBL/GenBank/DDBJ whole genome shotgun (WGS) entry which is preliminary data.</text>
</comment>
<accession>A0AAV6LNZ1</accession>
<dbReference type="EMBL" id="JACTNZ010000001">
    <property type="protein sequence ID" value="KAG5565749.1"/>
    <property type="molecule type" value="Genomic_DNA"/>
</dbReference>
<dbReference type="AlphaFoldDB" id="A0AAV6LNZ1"/>
<feature type="domain" description="DUF4216" evidence="2">
    <location>
        <begin position="140"/>
        <end position="199"/>
    </location>
</feature>